<feature type="region of interest" description="Disordered" evidence="1">
    <location>
        <begin position="388"/>
        <end position="417"/>
    </location>
</feature>
<evidence type="ECO:0000313" key="4">
    <source>
        <dbReference type="Proteomes" id="UP000073492"/>
    </source>
</evidence>
<feature type="domain" description="Heterokaryon incompatibility" evidence="2">
    <location>
        <begin position="70"/>
        <end position="226"/>
    </location>
</feature>
<dbReference type="InterPro" id="IPR010730">
    <property type="entry name" value="HET"/>
</dbReference>
<gene>
    <name evidence="3" type="ORF">AC579_1524</name>
</gene>
<evidence type="ECO:0000256" key="1">
    <source>
        <dbReference type="SAM" id="MobiDB-lite"/>
    </source>
</evidence>
<evidence type="ECO:0000313" key="3">
    <source>
        <dbReference type="EMBL" id="KXT15778.1"/>
    </source>
</evidence>
<sequence length="626" mass="71049">MSSCEAAGSDKQLFCKSADTQAFEAYSYQPLRETDLEIRLLDVLPLTGDSSALTCRVRTVSLLRHPKPIYETLSYCWADPTPRYKILLDDSVLIVPESSALALRRVSFQDHMRTVWIDAICINQDDIAERSSQVAIMGKIYSLSARTLVYLGEEDPTTSRAFNNLRNITAEIQEDLGSHDRLYQLLALDNAEWADAPSPPRISIDTEALTTLFGRPWFMRVWIIQEIVLAPVSYCYCGIQHMDLLELLDAAAWLHIWHFYHIPAELHRSSGLQAAGTLWYQCLRSPSVSKLLVASGLVMTLGLGVTDSRDRVYGVLGMTHRGKDIPRLLYPDYEKSAPHTFRDAIRYIFTCEAESGILQRLFHRDNDELLDTAWPSWVPRFERNHDSRFDPGPLSNSYNQRNRRSIKRPFDDPDPVPEPESNILTLIGVLHLAITKVSATEIYDECPWATLKQWLIEVVDMTPSVTADEPSPTTSIIQLARTLMTGYTFQGQRAEDEDCREILAFWELFAENRGGWRDIKDIGDINSAAEDPISKASRFYYAMKGPCSLRKFAVTSTDCLALVPRVCREGDIIAVTHNCIKPLALRPLGGGNFQLLGECYLDGYMWEEERDMLDQQGREDVVFNIE</sequence>
<evidence type="ECO:0000259" key="2">
    <source>
        <dbReference type="Pfam" id="PF06985"/>
    </source>
</evidence>
<dbReference type="AlphaFoldDB" id="A0A139ILW0"/>
<dbReference type="PANTHER" id="PTHR24148">
    <property type="entry name" value="ANKYRIN REPEAT DOMAIN-CONTAINING PROTEIN 39 HOMOLOG-RELATED"/>
    <property type="match status" value="1"/>
</dbReference>
<keyword evidence="4" id="KW-1185">Reference proteome</keyword>
<dbReference type="STRING" id="113226.A0A139ILW0"/>
<proteinExistence type="predicted"/>
<dbReference type="OrthoDB" id="3626637at2759"/>
<dbReference type="InterPro" id="IPR052895">
    <property type="entry name" value="HetReg/Transcr_Mod"/>
</dbReference>
<name>A0A139ILW0_9PEZI</name>
<dbReference type="PANTHER" id="PTHR24148:SF64">
    <property type="entry name" value="HETEROKARYON INCOMPATIBILITY DOMAIN-CONTAINING PROTEIN"/>
    <property type="match status" value="1"/>
</dbReference>
<comment type="caution">
    <text evidence="3">The sequence shown here is derived from an EMBL/GenBank/DDBJ whole genome shotgun (WGS) entry which is preliminary data.</text>
</comment>
<reference evidence="3 4" key="1">
    <citation type="submission" date="2015-07" db="EMBL/GenBank/DDBJ databases">
        <title>Comparative genomics of the Sigatoka disease complex on banana suggests a link between parallel evolutionary changes in Pseudocercospora fijiensis and Pseudocercospora eumusae and increased virulence on the banana host.</title>
        <authorList>
            <person name="Chang T.-C."/>
            <person name="Salvucci A."/>
            <person name="Crous P.W."/>
            <person name="Stergiopoulos I."/>
        </authorList>
    </citation>
    <scope>NUCLEOTIDE SEQUENCE [LARGE SCALE GENOMIC DNA]</scope>
    <source>
        <strain evidence="3 4">CBS 116634</strain>
    </source>
</reference>
<dbReference type="Proteomes" id="UP000073492">
    <property type="component" value="Unassembled WGS sequence"/>
</dbReference>
<accession>A0A139ILW0</accession>
<dbReference type="EMBL" id="LFZO01000051">
    <property type="protein sequence ID" value="KXT15778.1"/>
    <property type="molecule type" value="Genomic_DNA"/>
</dbReference>
<protein>
    <recommendedName>
        <fullName evidence="2">Heterokaryon incompatibility domain-containing protein</fullName>
    </recommendedName>
</protein>
<organism evidence="3 4">
    <name type="scientific">Pseudocercospora musae</name>
    <dbReference type="NCBI Taxonomy" id="113226"/>
    <lineage>
        <taxon>Eukaryota</taxon>
        <taxon>Fungi</taxon>
        <taxon>Dikarya</taxon>
        <taxon>Ascomycota</taxon>
        <taxon>Pezizomycotina</taxon>
        <taxon>Dothideomycetes</taxon>
        <taxon>Dothideomycetidae</taxon>
        <taxon>Mycosphaerellales</taxon>
        <taxon>Mycosphaerellaceae</taxon>
        <taxon>Pseudocercospora</taxon>
    </lineage>
</organism>
<dbReference type="Pfam" id="PF06985">
    <property type="entry name" value="HET"/>
    <property type="match status" value="1"/>
</dbReference>